<dbReference type="GO" id="GO:0008703">
    <property type="term" value="F:5-amino-6-(5-phosphoribosylamino)uracil reductase activity"/>
    <property type="evidence" value="ECO:0007669"/>
    <property type="project" value="InterPro"/>
</dbReference>
<organism evidence="2 3">
    <name type="scientific">Gordonia polyisoprenivorans</name>
    <dbReference type="NCBI Taxonomy" id="84595"/>
    <lineage>
        <taxon>Bacteria</taxon>
        <taxon>Bacillati</taxon>
        <taxon>Actinomycetota</taxon>
        <taxon>Actinomycetes</taxon>
        <taxon>Mycobacteriales</taxon>
        <taxon>Gordoniaceae</taxon>
        <taxon>Gordonia</taxon>
    </lineage>
</organism>
<evidence type="ECO:0000259" key="1">
    <source>
        <dbReference type="Pfam" id="PF01872"/>
    </source>
</evidence>
<dbReference type="EMBL" id="JAAXPC010000012">
    <property type="protein sequence ID" value="NKY03825.1"/>
    <property type="molecule type" value="Genomic_DNA"/>
</dbReference>
<protein>
    <submittedName>
        <fullName evidence="2">Dihydrofolate reductase family protein</fullName>
    </submittedName>
</protein>
<reference evidence="2 3" key="1">
    <citation type="submission" date="2020-04" db="EMBL/GenBank/DDBJ databases">
        <title>MicrobeNet Type strains.</title>
        <authorList>
            <person name="Nicholson A.C."/>
        </authorList>
    </citation>
    <scope>NUCLEOTIDE SEQUENCE [LARGE SCALE GENOMIC DNA]</scope>
    <source>
        <strain evidence="2 3">ATCC BAA-14</strain>
    </source>
</reference>
<accession>A0A846WQI5</accession>
<evidence type="ECO:0000313" key="2">
    <source>
        <dbReference type="EMBL" id="NKY03825.1"/>
    </source>
</evidence>
<dbReference type="SUPFAM" id="SSF53597">
    <property type="entry name" value="Dihydrofolate reductase-like"/>
    <property type="match status" value="1"/>
</dbReference>
<evidence type="ECO:0000313" key="3">
    <source>
        <dbReference type="Proteomes" id="UP000563898"/>
    </source>
</evidence>
<dbReference type="Gene3D" id="3.40.430.10">
    <property type="entry name" value="Dihydrofolate Reductase, subunit A"/>
    <property type="match status" value="1"/>
</dbReference>
<proteinExistence type="predicted"/>
<sequence length="187" mass="20568">MGQLMYTTSMSLDGYVADADGDFGWGAPDAEIFDMHVGRMAETSAEVLGRKTYDLMRYWESPPEDGSWTAAEHEFARRWQTIEKVVVSTTMSPDDLSSDRSRLIRELDTAELRQLTESAPGSVEIFGPTTAATAIRAGMVSGFRLFVVPVIVGGGLRALPADAALDLRLIEQRTFANGTVYLHYAPR</sequence>
<dbReference type="RefSeq" id="WP_006367704.1">
    <property type="nucleotide sequence ID" value="NZ_JAAXPC010000012.1"/>
</dbReference>
<feature type="domain" description="Bacterial bifunctional deaminase-reductase C-terminal" evidence="1">
    <location>
        <begin position="4"/>
        <end position="180"/>
    </location>
</feature>
<gene>
    <name evidence="2" type="ORF">HGA05_19835</name>
</gene>
<dbReference type="InterPro" id="IPR024072">
    <property type="entry name" value="DHFR-like_dom_sf"/>
</dbReference>
<dbReference type="AlphaFoldDB" id="A0A846WQI5"/>
<dbReference type="Pfam" id="PF01872">
    <property type="entry name" value="RibD_C"/>
    <property type="match status" value="1"/>
</dbReference>
<comment type="caution">
    <text evidence="2">The sequence shown here is derived from an EMBL/GenBank/DDBJ whole genome shotgun (WGS) entry which is preliminary data.</text>
</comment>
<name>A0A846WQI5_9ACTN</name>
<dbReference type="Proteomes" id="UP000563898">
    <property type="component" value="Unassembled WGS sequence"/>
</dbReference>
<dbReference type="InterPro" id="IPR002734">
    <property type="entry name" value="RibDG_C"/>
</dbReference>
<dbReference type="GO" id="GO:0009231">
    <property type="term" value="P:riboflavin biosynthetic process"/>
    <property type="evidence" value="ECO:0007669"/>
    <property type="project" value="InterPro"/>
</dbReference>